<evidence type="ECO:0000313" key="2">
    <source>
        <dbReference type="Proteomes" id="UP000018948"/>
    </source>
</evidence>
<dbReference type="EMBL" id="ANIY01001902">
    <property type="protein sequence ID" value="ETP44333.1"/>
    <property type="molecule type" value="Genomic_DNA"/>
</dbReference>
<proteinExistence type="predicted"/>
<protein>
    <submittedName>
        <fullName evidence="1">Uncharacterized protein</fullName>
    </submittedName>
</protein>
<dbReference type="AlphaFoldDB" id="W2ZAP2"/>
<gene>
    <name evidence="1" type="ORF">F442_09062</name>
</gene>
<sequence>MAFASTTTTTLNKTFLSVQLIMQNIMRHNGGNAFRLSHIQKDKLLRAGGQDVCPSTILGLRRFLVLE</sequence>
<reference evidence="1 2" key="1">
    <citation type="submission" date="2013-11" db="EMBL/GenBank/DDBJ databases">
        <title>The Genome Sequence of Phytophthora parasitica P10297.</title>
        <authorList>
            <consortium name="The Broad Institute Genomics Platform"/>
            <person name="Russ C."/>
            <person name="Tyler B."/>
            <person name="Panabieres F."/>
            <person name="Shan W."/>
            <person name="Tripathy S."/>
            <person name="Grunwald N."/>
            <person name="Machado M."/>
            <person name="Johnson C.S."/>
            <person name="Walker B."/>
            <person name="Young S.K."/>
            <person name="Zeng Q."/>
            <person name="Gargeya S."/>
            <person name="Fitzgerald M."/>
            <person name="Haas B."/>
            <person name="Abouelleil A."/>
            <person name="Allen A.W."/>
            <person name="Alvarado L."/>
            <person name="Arachchi H.M."/>
            <person name="Berlin A.M."/>
            <person name="Chapman S.B."/>
            <person name="Gainer-Dewar J."/>
            <person name="Goldberg J."/>
            <person name="Griggs A."/>
            <person name="Gujja S."/>
            <person name="Hansen M."/>
            <person name="Howarth C."/>
            <person name="Imamovic A."/>
            <person name="Ireland A."/>
            <person name="Larimer J."/>
            <person name="McCowan C."/>
            <person name="Murphy C."/>
            <person name="Pearson M."/>
            <person name="Poon T.W."/>
            <person name="Priest M."/>
            <person name="Roberts A."/>
            <person name="Saif S."/>
            <person name="Shea T."/>
            <person name="Sisk P."/>
            <person name="Sykes S."/>
            <person name="Wortman J."/>
            <person name="Nusbaum C."/>
            <person name="Birren B."/>
        </authorList>
    </citation>
    <scope>NUCLEOTIDE SEQUENCE [LARGE SCALE GENOMIC DNA]</scope>
    <source>
        <strain evidence="1 2">P10297</strain>
    </source>
</reference>
<comment type="caution">
    <text evidence="1">The sequence shown here is derived from an EMBL/GenBank/DDBJ whole genome shotgun (WGS) entry which is preliminary data.</text>
</comment>
<evidence type="ECO:0000313" key="1">
    <source>
        <dbReference type="EMBL" id="ETP44333.1"/>
    </source>
</evidence>
<organism evidence="1 2">
    <name type="scientific">Phytophthora nicotianae P10297</name>
    <dbReference type="NCBI Taxonomy" id="1317064"/>
    <lineage>
        <taxon>Eukaryota</taxon>
        <taxon>Sar</taxon>
        <taxon>Stramenopiles</taxon>
        <taxon>Oomycota</taxon>
        <taxon>Peronosporomycetes</taxon>
        <taxon>Peronosporales</taxon>
        <taxon>Peronosporaceae</taxon>
        <taxon>Phytophthora</taxon>
    </lineage>
</organism>
<name>W2ZAP2_PHYNI</name>
<accession>W2ZAP2</accession>
<dbReference type="Proteomes" id="UP000018948">
    <property type="component" value="Unassembled WGS sequence"/>
</dbReference>